<gene>
    <name evidence="2" type="ORF">DCF17_17810</name>
</gene>
<comment type="caution">
    <text evidence="2">The sequence shown here is derived from an EMBL/GenBank/DDBJ whole genome shotgun (WGS) entry which is preliminary data.</text>
</comment>
<organism evidence="2 3">
    <name type="scientific">Shackletoniella antarctica</name>
    <dbReference type="NCBI Taxonomy" id="268115"/>
    <lineage>
        <taxon>Bacteria</taxon>
        <taxon>Bacillati</taxon>
        <taxon>Cyanobacteriota</taxon>
        <taxon>Cyanophyceae</taxon>
        <taxon>Oculatellales</taxon>
        <taxon>Oculatellaceae</taxon>
        <taxon>Shackletoniella</taxon>
    </lineage>
</organism>
<evidence type="ECO:0000313" key="3">
    <source>
        <dbReference type="Proteomes" id="UP000249081"/>
    </source>
</evidence>
<proteinExistence type="predicted"/>
<dbReference type="InterPro" id="IPR045650">
    <property type="entry name" value="DUF6399"/>
</dbReference>
<feature type="region of interest" description="Disordered" evidence="1">
    <location>
        <begin position="77"/>
        <end position="98"/>
    </location>
</feature>
<feature type="compositionally biased region" description="Low complexity" evidence="1">
    <location>
        <begin position="79"/>
        <end position="88"/>
    </location>
</feature>
<reference evidence="3" key="1">
    <citation type="submission" date="2018-04" db="EMBL/GenBank/DDBJ databases">
        <authorList>
            <person name="Cornet L."/>
        </authorList>
    </citation>
    <scope>NUCLEOTIDE SEQUENCE [LARGE SCALE GENOMIC DNA]</scope>
</reference>
<name>A0A2W4VSZ9_9CYAN</name>
<dbReference type="Proteomes" id="UP000249081">
    <property type="component" value="Unassembled WGS sequence"/>
</dbReference>
<protein>
    <submittedName>
        <fullName evidence="2">Uncharacterized protein</fullName>
    </submittedName>
</protein>
<evidence type="ECO:0000256" key="1">
    <source>
        <dbReference type="SAM" id="MobiDB-lite"/>
    </source>
</evidence>
<evidence type="ECO:0000313" key="2">
    <source>
        <dbReference type="EMBL" id="PZO35973.1"/>
    </source>
</evidence>
<accession>A0A2W4VSZ9</accession>
<sequence length="98" mass="10890">MCTNYQRTSSAVEGRNGYLAQRHHASRGFSAQALAVLTILHNFDLTRPDGTTAAQRLFGHPFPDLFESVLSTFTELPMPRRSSSSQQPNPWYGQPVPA</sequence>
<reference evidence="2 3" key="2">
    <citation type="submission" date="2018-06" db="EMBL/GenBank/DDBJ databases">
        <title>Metagenomic assembly of (sub)arctic Cyanobacteria and their associated microbiome from non-axenic cultures.</title>
        <authorList>
            <person name="Baurain D."/>
        </authorList>
    </citation>
    <scope>NUCLEOTIDE SEQUENCE [LARGE SCALE GENOMIC DNA]</scope>
    <source>
        <strain evidence="2">ULC041bin1</strain>
    </source>
</reference>
<dbReference type="EMBL" id="QBMN01000153">
    <property type="protein sequence ID" value="PZO35973.1"/>
    <property type="molecule type" value="Genomic_DNA"/>
</dbReference>
<dbReference type="AlphaFoldDB" id="A0A2W4VSZ9"/>
<dbReference type="Pfam" id="PF19936">
    <property type="entry name" value="DUF6399"/>
    <property type="match status" value="1"/>
</dbReference>